<dbReference type="VEuPathDB" id="TrichDB:TRFO_22483"/>
<sequence>MDCAGGERVLWAAVDAIKDKVPEIAIYSENNTHDQAREKIFKHFNLEIPSNLQFINVGPAAFLQPNRFPRFTLVLQAITSMFYALKCLFHFVPSVVLDSTGAPFAAIIWKLIGGCTVIFYTHYPYISTDMLHAVEERKESYNNTGSVAKSSFLSNVKIYYYRLMCKIYSLTGQFVDLVTVNSSWTSGHITQIYGYKPIILYPPCDCTQFCEFPLDNREKGLIISVGQFRPEKDYPLQLKIMEQLKDTNAHLVIIGGCRNENDQKLVNSLQKTIDEKQLNVELKTNLPYNDLKDYLSRADIGLHTMYNEHFGICAVEYISSGCIPMCNKSAGPLMDIVKDENYLALTCDEYVEKIRKALNADISVRQRFREESKKFSLELFEEAFIDATLKLIKEHI</sequence>
<dbReference type="PANTHER" id="PTHR45919">
    <property type="entry name" value="GDP-MAN:MAN(3)GLCNAC(2)-PP-DOL ALPHA-1,2-MANNOSYLTRANSFERASE"/>
    <property type="match status" value="1"/>
</dbReference>
<gene>
    <name evidence="14" type="ORF">TRFO_22483</name>
</gene>
<dbReference type="Gene3D" id="3.40.50.2000">
    <property type="entry name" value="Glycogen Phosphorylase B"/>
    <property type="match status" value="1"/>
</dbReference>
<feature type="domain" description="ALG11 mannosyltransferase N-terminal" evidence="13">
    <location>
        <begin position="2"/>
        <end position="193"/>
    </location>
</feature>
<comment type="catalytic activity">
    <reaction evidence="11">
        <text>an alpha-D-Man-(1-&gt;3)-[alpha-D-Man-(1-&gt;6)]-beta-D-Man-(1-&gt;4)-beta-D-GlcNAc-(1-&gt;4)-alpha-D-GlcNAc-diphospho-di-trans,poly-cis-dolichol + 2 GDP-alpha-D-mannose = an alpha-D-Man-(1-&gt;2)-alpha-D-Man-(1-&gt;2)-alpha-D-Man-(1-&gt;3)-[alpha-D-Man-(1-&gt;6)]-beta-D-Man-(1-&gt;4)-beta-D-GlcNAc-(1-&gt;4)-alpha-D-GlcNAc-diphospho-di-trans,poly-cis-dolichol + 2 GDP + 2 H(+)</text>
        <dbReference type="Rhea" id="RHEA:29523"/>
        <dbReference type="Rhea" id="RHEA-COMP:19515"/>
        <dbReference type="Rhea" id="RHEA-COMP:19516"/>
        <dbReference type="ChEBI" id="CHEBI:15378"/>
        <dbReference type="ChEBI" id="CHEBI:57527"/>
        <dbReference type="ChEBI" id="CHEBI:58189"/>
        <dbReference type="ChEBI" id="CHEBI:132511"/>
        <dbReference type="ChEBI" id="CHEBI:132515"/>
        <dbReference type="EC" id="2.4.1.131"/>
    </reaction>
    <physiologicalReaction direction="left-to-right" evidence="11">
        <dbReference type="Rhea" id="RHEA:29524"/>
    </physiologicalReaction>
</comment>
<feature type="domain" description="Glycosyl transferase family 1" evidence="12">
    <location>
        <begin position="216"/>
        <end position="374"/>
    </location>
</feature>
<dbReference type="SUPFAM" id="SSF53756">
    <property type="entry name" value="UDP-Glycosyltransferase/glycogen phosphorylase"/>
    <property type="match status" value="1"/>
</dbReference>
<reference evidence="14" key="1">
    <citation type="submission" date="2016-10" db="EMBL/GenBank/DDBJ databases">
        <authorList>
            <person name="Benchimol M."/>
            <person name="Almeida L.G."/>
            <person name="Vasconcelos A.T."/>
            <person name="Perreira-Neves A."/>
            <person name="Rosa I.A."/>
            <person name="Tasca T."/>
            <person name="Bogo M.R."/>
            <person name="de Souza W."/>
        </authorList>
    </citation>
    <scope>NUCLEOTIDE SEQUENCE [LARGE SCALE GENOMIC DNA]</scope>
    <source>
        <strain evidence="14">K</strain>
    </source>
</reference>
<evidence type="ECO:0000256" key="5">
    <source>
        <dbReference type="ARBA" id="ARBA00022676"/>
    </source>
</evidence>
<evidence type="ECO:0000256" key="11">
    <source>
        <dbReference type="ARBA" id="ARBA00045065"/>
    </source>
</evidence>
<evidence type="ECO:0000259" key="12">
    <source>
        <dbReference type="Pfam" id="PF00534"/>
    </source>
</evidence>
<dbReference type="InterPro" id="IPR038013">
    <property type="entry name" value="ALG11"/>
</dbReference>
<evidence type="ECO:0000256" key="10">
    <source>
        <dbReference type="ARBA" id="ARBA00023136"/>
    </source>
</evidence>
<dbReference type="InterPro" id="IPR031814">
    <property type="entry name" value="ALG11_N"/>
</dbReference>
<keyword evidence="9" id="KW-1133">Transmembrane helix</keyword>
<dbReference type="PANTHER" id="PTHR45919:SF1">
    <property type="entry name" value="GDP-MAN:MAN(3)GLCNAC(2)-PP-DOL ALPHA-1,2-MANNOSYLTRANSFERASE"/>
    <property type="match status" value="1"/>
</dbReference>
<evidence type="ECO:0000259" key="13">
    <source>
        <dbReference type="Pfam" id="PF15924"/>
    </source>
</evidence>
<dbReference type="GeneID" id="94837287"/>
<dbReference type="EMBL" id="MLAK01000655">
    <property type="protein sequence ID" value="OHT08890.1"/>
    <property type="molecule type" value="Genomic_DNA"/>
</dbReference>
<evidence type="ECO:0000256" key="1">
    <source>
        <dbReference type="ARBA" id="ARBA00004389"/>
    </source>
</evidence>
<evidence type="ECO:0000256" key="8">
    <source>
        <dbReference type="ARBA" id="ARBA00022824"/>
    </source>
</evidence>
<keyword evidence="6 14" id="KW-0808">Transferase</keyword>
<comment type="subcellular location">
    <subcellularLocation>
        <location evidence="1">Endoplasmic reticulum membrane</location>
        <topology evidence="1">Single-pass membrane protein</topology>
    </subcellularLocation>
</comment>
<protein>
    <recommendedName>
        <fullName evidence="4">GDP-Man:Man(3)GlcNAc(2)-PP-Dol alpha-1,2-mannosyltransferase</fullName>
        <ecNumber evidence="3">2.4.1.131</ecNumber>
    </recommendedName>
</protein>
<keyword evidence="15" id="KW-1185">Reference proteome</keyword>
<dbReference type="RefSeq" id="XP_068362026.1">
    <property type="nucleotide sequence ID" value="XM_068502583.1"/>
</dbReference>
<proteinExistence type="predicted"/>
<dbReference type="InterPro" id="IPR001296">
    <property type="entry name" value="Glyco_trans_1"/>
</dbReference>
<evidence type="ECO:0000256" key="9">
    <source>
        <dbReference type="ARBA" id="ARBA00022989"/>
    </source>
</evidence>
<comment type="caution">
    <text evidence="14">The sequence shown here is derived from an EMBL/GenBank/DDBJ whole genome shotgun (WGS) entry which is preliminary data.</text>
</comment>
<keyword evidence="7" id="KW-0812">Transmembrane</keyword>
<dbReference type="GO" id="GO:0006487">
    <property type="term" value="P:protein N-linked glycosylation"/>
    <property type="evidence" value="ECO:0007669"/>
    <property type="project" value="TreeGrafter"/>
</dbReference>
<keyword evidence="8" id="KW-0256">Endoplasmic reticulum</keyword>
<name>A0A1J4KD47_9EUKA</name>
<keyword evidence="5" id="KW-0328">Glycosyltransferase</keyword>
<keyword evidence="10" id="KW-0472">Membrane</keyword>
<dbReference type="AlphaFoldDB" id="A0A1J4KD47"/>
<dbReference type="Pfam" id="PF15924">
    <property type="entry name" value="ALG11_N"/>
    <property type="match status" value="1"/>
</dbReference>
<dbReference type="OrthoDB" id="2276068at2759"/>
<evidence type="ECO:0000256" key="7">
    <source>
        <dbReference type="ARBA" id="ARBA00022692"/>
    </source>
</evidence>
<dbReference type="GO" id="GO:0004377">
    <property type="term" value="F:GDP-Man:Man(3)GlcNAc(2)-PP-Dol alpha-1,2-mannosyltransferase activity"/>
    <property type="evidence" value="ECO:0007669"/>
    <property type="project" value="UniProtKB-EC"/>
</dbReference>
<evidence type="ECO:0000313" key="15">
    <source>
        <dbReference type="Proteomes" id="UP000179807"/>
    </source>
</evidence>
<evidence type="ECO:0000313" key="14">
    <source>
        <dbReference type="EMBL" id="OHT08890.1"/>
    </source>
</evidence>
<dbReference type="Proteomes" id="UP000179807">
    <property type="component" value="Unassembled WGS sequence"/>
</dbReference>
<evidence type="ECO:0000256" key="6">
    <source>
        <dbReference type="ARBA" id="ARBA00022679"/>
    </source>
</evidence>
<comment type="pathway">
    <text evidence="2">Protein modification; protein glycosylation.</text>
</comment>
<evidence type="ECO:0000256" key="3">
    <source>
        <dbReference type="ARBA" id="ARBA00012645"/>
    </source>
</evidence>
<accession>A0A1J4KD47</accession>
<evidence type="ECO:0000256" key="4">
    <source>
        <dbReference type="ARBA" id="ARBA00022018"/>
    </source>
</evidence>
<organism evidence="14 15">
    <name type="scientific">Tritrichomonas foetus</name>
    <dbReference type="NCBI Taxonomy" id="1144522"/>
    <lineage>
        <taxon>Eukaryota</taxon>
        <taxon>Metamonada</taxon>
        <taxon>Parabasalia</taxon>
        <taxon>Tritrichomonadida</taxon>
        <taxon>Tritrichomonadidae</taxon>
        <taxon>Tritrichomonas</taxon>
    </lineage>
</organism>
<dbReference type="GO" id="GO:0005789">
    <property type="term" value="C:endoplasmic reticulum membrane"/>
    <property type="evidence" value="ECO:0007669"/>
    <property type="project" value="UniProtKB-SubCell"/>
</dbReference>
<dbReference type="Pfam" id="PF00534">
    <property type="entry name" value="Glycos_transf_1"/>
    <property type="match status" value="1"/>
</dbReference>
<dbReference type="EC" id="2.4.1.131" evidence="3"/>
<evidence type="ECO:0000256" key="2">
    <source>
        <dbReference type="ARBA" id="ARBA00004922"/>
    </source>
</evidence>